<dbReference type="Proteomes" id="UP000674234">
    <property type="component" value="Unassembled WGS sequence"/>
</dbReference>
<protein>
    <submittedName>
        <fullName evidence="1">Uncharacterized protein</fullName>
    </submittedName>
</protein>
<evidence type="ECO:0000313" key="2">
    <source>
        <dbReference type="Proteomes" id="UP000674234"/>
    </source>
</evidence>
<dbReference type="EMBL" id="JAFCNB010000005">
    <property type="protein sequence ID" value="MBP2704327.1"/>
    <property type="molecule type" value="Genomic_DNA"/>
</dbReference>
<reference evidence="1" key="1">
    <citation type="submission" date="2021-02" db="EMBL/GenBank/DDBJ databases">
        <title>Draft genome sequence of Microbispora sp. RL4-1S isolated from rice leaves in Thailand.</title>
        <authorList>
            <person name="Muangham S."/>
            <person name="Duangmal K."/>
        </authorList>
    </citation>
    <scope>NUCLEOTIDE SEQUENCE</scope>
    <source>
        <strain evidence="1">RL4-1S</strain>
    </source>
</reference>
<evidence type="ECO:0000313" key="1">
    <source>
        <dbReference type="EMBL" id="MBP2704327.1"/>
    </source>
</evidence>
<accession>A0A940WHZ4</accession>
<dbReference type="RefSeq" id="WP_210155637.1">
    <property type="nucleotide sequence ID" value="NZ_JAFCNB010000005.1"/>
</dbReference>
<comment type="caution">
    <text evidence="1">The sequence shown here is derived from an EMBL/GenBank/DDBJ whole genome shotgun (WGS) entry which is preliminary data.</text>
</comment>
<dbReference type="AlphaFoldDB" id="A0A940WHZ4"/>
<keyword evidence="2" id="KW-1185">Reference proteome</keyword>
<name>A0A940WHZ4_9ACTN</name>
<proteinExistence type="predicted"/>
<gene>
    <name evidence="1" type="ORF">JOL79_10935</name>
</gene>
<organism evidence="1 2">
    <name type="scientific">Microbispora oryzae</name>
    <dbReference type="NCBI Taxonomy" id="2806554"/>
    <lineage>
        <taxon>Bacteria</taxon>
        <taxon>Bacillati</taxon>
        <taxon>Actinomycetota</taxon>
        <taxon>Actinomycetes</taxon>
        <taxon>Streptosporangiales</taxon>
        <taxon>Streptosporangiaceae</taxon>
        <taxon>Microbispora</taxon>
    </lineage>
</organism>
<sequence length="103" mass="10968">MAVQLRLGGVRLTLAEGYAMLDGPGVGGTFQADKGPAALVPATVAWSDRNGIWHQGGRPACLWDKDPSDGMNRSQGARVQAGYRWVDVPGGGSYPLVMWLRCP</sequence>